<keyword evidence="1" id="KW-0853">WD repeat</keyword>
<feature type="region of interest" description="Disordered" evidence="2">
    <location>
        <begin position="359"/>
        <end position="392"/>
    </location>
</feature>
<dbReference type="GO" id="GO:0005829">
    <property type="term" value="C:cytosol"/>
    <property type="evidence" value="ECO:0007669"/>
    <property type="project" value="TreeGrafter"/>
</dbReference>
<gene>
    <name evidence="5" type="primary">LOC110979253</name>
</gene>
<dbReference type="OrthoDB" id="10072678at2759"/>
<feature type="compositionally biased region" description="Polar residues" evidence="2">
    <location>
        <begin position="1512"/>
        <end position="1521"/>
    </location>
</feature>
<feature type="domain" description="C2H2-type" evidence="3">
    <location>
        <begin position="16"/>
        <end position="40"/>
    </location>
</feature>
<feature type="compositionally biased region" description="Basic and acidic residues" evidence="2">
    <location>
        <begin position="614"/>
        <end position="625"/>
    </location>
</feature>
<organism evidence="4 5">
    <name type="scientific">Acanthaster planci</name>
    <name type="common">Crown-of-thorns starfish</name>
    <dbReference type="NCBI Taxonomy" id="133434"/>
    <lineage>
        <taxon>Eukaryota</taxon>
        <taxon>Metazoa</taxon>
        <taxon>Echinodermata</taxon>
        <taxon>Eleutherozoa</taxon>
        <taxon>Asterozoa</taxon>
        <taxon>Asteroidea</taxon>
        <taxon>Valvatacea</taxon>
        <taxon>Valvatida</taxon>
        <taxon>Acanthasteridae</taxon>
        <taxon>Acanthaster</taxon>
    </lineage>
</organism>
<feature type="compositionally biased region" description="Basic residues" evidence="2">
    <location>
        <begin position="1928"/>
        <end position="1938"/>
    </location>
</feature>
<name>A0A8B7YBE6_ACAPL</name>
<feature type="repeat" description="WD" evidence="1">
    <location>
        <begin position="1587"/>
        <end position="1627"/>
    </location>
</feature>
<feature type="compositionally biased region" description="Low complexity" evidence="2">
    <location>
        <begin position="1281"/>
        <end position="1291"/>
    </location>
</feature>
<feature type="compositionally biased region" description="Polar residues" evidence="2">
    <location>
        <begin position="681"/>
        <end position="703"/>
    </location>
</feature>
<feature type="domain" description="C2H2-type" evidence="3">
    <location>
        <begin position="54"/>
        <end position="78"/>
    </location>
</feature>
<evidence type="ECO:0000313" key="4">
    <source>
        <dbReference type="Proteomes" id="UP000694845"/>
    </source>
</evidence>
<feature type="compositionally biased region" description="Polar residues" evidence="2">
    <location>
        <begin position="266"/>
        <end position="303"/>
    </location>
</feature>
<feature type="compositionally biased region" description="Basic and acidic residues" evidence="2">
    <location>
        <begin position="368"/>
        <end position="383"/>
    </location>
</feature>
<feature type="domain" description="C2H2-type" evidence="3">
    <location>
        <begin position="1847"/>
        <end position="1872"/>
    </location>
</feature>
<feature type="compositionally biased region" description="Polar residues" evidence="2">
    <location>
        <begin position="411"/>
        <end position="428"/>
    </location>
</feature>
<feature type="region of interest" description="Disordered" evidence="2">
    <location>
        <begin position="1105"/>
        <end position="1127"/>
    </location>
</feature>
<feature type="compositionally biased region" description="Polar residues" evidence="2">
    <location>
        <begin position="208"/>
        <end position="223"/>
    </location>
</feature>
<dbReference type="PANTHER" id="PTHR14435:SF2">
    <property type="entry name" value="ZINC FINGER PROTEIN 106"/>
    <property type="match status" value="1"/>
</dbReference>
<feature type="region of interest" description="Disordered" evidence="2">
    <location>
        <begin position="1512"/>
        <end position="1538"/>
    </location>
</feature>
<dbReference type="InterPro" id="IPR001680">
    <property type="entry name" value="WD40_rpt"/>
</dbReference>
<dbReference type="PROSITE" id="PS50082">
    <property type="entry name" value="WD_REPEATS_2"/>
    <property type="match status" value="1"/>
</dbReference>
<keyword evidence="4" id="KW-1185">Reference proteome</keyword>
<dbReference type="Gene3D" id="2.130.10.10">
    <property type="entry name" value="YVTN repeat-like/Quinoprotein amine dehydrogenase"/>
    <property type="match status" value="2"/>
</dbReference>
<dbReference type="InterPro" id="IPR036322">
    <property type="entry name" value="WD40_repeat_dom_sf"/>
</dbReference>
<protein>
    <submittedName>
        <fullName evidence="5">Uncharacterized protein LOC110979253 isoform X2</fullName>
    </submittedName>
</protein>
<dbReference type="GeneID" id="110979253"/>
<sequence>MTEATMSGAPVSGEGFLCQVCNLDYGTWTQFEEHFWSMIHHKQLEVRYGSGKTHVCCLCRSRSDSLSDYAKHLISLTHRDAVDKRKKQKQLEVAANSSRQSKKNEPQPTEAPGSRHQGNHNPTGSCNELVPNHPHSWSRWPVQSPQKFSRFSLWGDNYVDDSNIHQSFKLSSARQWNCGNGRNNIYCGNRTWTPMSSHQFSHDSVNYLSSRPNNSENTVSRITQRGPELPGKHLAEQKSAARSKLVIKLKSQNVSSKNKTELEAKSNPNTSMSREQPSAKPSLNHNSKPVAKTASSGSRQSHAASCHGDGQPASSKPADAGTETMALCSKPDQLAPSDQTTTKISVESKSATAFSAKREWDISASCHPQRDKPGQDKASDKGDNSSAEDQDECLKGAAAYSIIKKKETSKNPITLQRSDSLPSTSTVLKSPPEVTRLKLPRTDSDPFGKESISNLSSSGPAAVSEQPASYPTESFDEEASVTRIQLPPSLQRELTKLLAKSQGSTPRPNLATARSRLHAGEHHQAKVVDSPDRMVQQLLMKLLDSPKSQHRKLQQVEELQRLVQASKKGSERARFASQQPQEVHLSLQFLESLLQTGQLKPLLSEDASTSSTSARHEQLLPDNKKTQNGSITGTLDQKPSMPSTTDPECSDSKAAVQALIQSTSSQQVHVTRHDDVHVASNKASKSLKTTSGISARSSTQSPLHRQEEGASAEAVKNQMMLEYRGKASTKGKSNSSERSTIPFQDVTLRTEPNSGSNKVSAETPNNWALGFEFVDSKEAALASIQSTVSKEKENPLTTSSTLVHENVNFNEVTQSDMFASNTLAALPACPSLLKPPSEAAVVQGKATVEHSGSAKTQGKPSGPEYSSAPIMDVTIKTEPNTDSIDGTTHDWTQGLELVDSKEAILASIQSTVSSKENQFTTSSTLARENDNFAGTVQSHVSASNTIATPPEAEDIATPPEAEDMRDKTQAKPNGPEFSSSLIVDVTIKTEPNTDTNEISKGAPHEMIPISIATVTDQHNASWVQSVEQSESGAVNSEEMLNSAAATNPSLPVQGLSTLNASTEAGEPVSTDAGQGGTISIIAVPDLQLGMPVAVLSGSEMTPLCPQTAPTRKGPAQGKLPLKSPLKRTPAGGKDLQEALLELSLQEELLHKELGTVDKRMKTIKELIRQKQLLFKKLKDQKNKISADALGIRTRRLQLLWEAAPGPSLPAPHSLAVHPACIEQDPCRNSLASTSTAFLSLENAAHSSSRGGAAPSLSVVEPFPISKPPGLAVSGEPSREPSSLSGSVSQSGLEKHSNGPVNHRPGIGKSWTQAKVAKNAAGEGRKKAANSRKRKLTTQDADALITTKAKIAKVSNRQNLGKTDSVGLSPATWAEATTDDSTRENHVTPSNASPLNPPQDTNSVSTGLSLALLEETSPHRRWATEVKPHKIDSLLSSKTTKDQKAQKFADREASLKPPKATCPFIIPESRLGRGTLRAKTQSTTKHVDFEVFEISSDSDDFEALNTSLTKMRQANPSHSPVTVVQGPKPTNARPTQARTWPPCGVFPNHDGAVLGMLLCVSKQRLYTAGADHTARVYGIDDFRCKKVFSDHTKEVTCLAMWTAKYLCTGSSDRSIRVYNTETMTRETSFFCESRVTCLAVQGEWLFAGLANGTVDVIDLLRWRMEKNLTCKPECKIEAMVPTRLVPHLWCRVNRGLLIGYEDWTIGVHSATNGKLLRSLHGHNGVVLCMVMLKHLLYSGSADKTVMVHDLRSSQHVQTIRLDSPVTGLHRCGGSIITVCAEGKIHVHVSDPEKVDAGRMIASFPQKICCMALHRKTVYIGCSDGTVQAIPTQPSEKSKKKKKSTQARVKCQWISCTTQKSSHSKMFNHLRDFHVRQSLSKQCCWGTCGVVFANLKKRQIDEHIIGHVEDLYSDFERAEVQKLKGQLNSHRQRKCKKRNQVSHVNIAGQS</sequence>
<dbReference type="SMART" id="SM00355">
    <property type="entry name" value="ZnF_C2H2"/>
    <property type="match status" value="3"/>
</dbReference>
<dbReference type="GO" id="GO:0003723">
    <property type="term" value="F:RNA binding"/>
    <property type="evidence" value="ECO:0007669"/>
    <property type="project" value="InterPro"/>
</dbReference>
<dbReference type="PANTHER" id="PTHR14435">
    <property type="entry name" value="ZINC FINGER PROTEIN 106"/>
    <property type="match status" value="1"/>
</dbReference>
<dbReference type="InterPro" id="IPR013087">
    <property type="entry name" value="Znf_C2H2_type"/>
</dbReference>
<feature type="region of interest" description="Disordered" evidence="2">
    <location>
        <begin position="950"/>
        <end position="977"/>
    </location>
</feature>
<evidence type="ECO:0000256" key="2">
    <source>
        <dbReference type="SAM" id="MobiDB-lite"/>
    </source>
</evidence>
<evidence type="ECO:0000259" key="3">
    <source>
        <dbReference type="SMART" id="SM00355"/>
    </source>
</evidence>
<dbReference type="InterPro" id="IPR042622">
    <property type="entry name" value="Znf106"/>
</dbReference>
<dbReference type="SUPFAM" id="SSF50978">
    <property type="entry name" value="WD40 repeat-like"/>
    <property type="match status" value="1"/>
</dbReference>
<dbReference type="GO" id="GO:0016020">
    <property type="term" value="C:membrane"/>
    <property type="evidence" value="ECO:0007669"/>
    <property type="project" value="TreeGrafter"/>
</dbReference>
<feature type="region of interest" description="Disordered" evidence="2">
    <location>
        <begin position="411"/>
        <end position="478"/>
    </location>
</feature>
<feature type="region of interest" description="Disordered" evidence="2">
    <location>
        <begin position="604"/>
        <end position="653"/>
    </location>
</feature>
<reference evidence="5" key="1">
    <citation type="submission" date="2025-08" db="UniProtKB">
        <authorList>
            <consortium name="RefSeq"/>
        </authorList>
    </citation>
    <scope>IDENTIFICATION</scope>
</reference>
<dbReference type="Proteomes" id="UP000694845">
    <property type="component" value="Unplaced"/>
</dbReference>
<feature type="region of interest" description="Disordered" evidence="2">
    <location>
        <begin position="84"/>
        <end position="130"/>
    </location>
</feature>
<feature type="compositionally biased region" description="Basic residues" evidence="2">
    <location>
        <begin position="1326"/>
        <end position="1335"/>
    </location>
</feature>
<feature type="compositionally biased region" description="Polar residues" evidence="2">
    <location>
        <begin position="1939"/>
        <end position="1948"/>
    </location>
</feature>
<feature type="region of interest" description="Disordered" evidence="2">
    <location>
        <begin position="1927"/>
        <end position="1948"/>
    </location>
</feature>
<feature type="compositionally biased region" description="Polar residues" evidence="2">
    <location>
        <begin position="1386"/>
        <end position="1404"/>
    </location>
</feature>
<feature type="region of interest" description="Disordered" evidence="2">
    <location>
        <begin position="1267"/>
        <end position="1336"/>
    </location>
</feature>
<dbReference type="Pfam" id="PF00400">
    <property type="entry name" value="WD40"/>
    <property type="match status" value="2"/>
</dbReference>
<accession>A0A8B7YBE6</accession>
<dbReference type="GO" id="GO:0017124">
    <property type="term" value="F:SH3 domain binding"/>
    <property type="evidence" value="ECO:0007669"/>
    <property type="project" value="TreeGrafter"/>
</dbReference>
<proteinExistence type="predicted"/>
<evidence type="ECO:0000256" key="1">
    <source>
        <dbReference type="PROSITE-ProRule" id="PRU00221"/>
    </source>
</evidence>
<dbReference type="InterPro" id="IPR015943">
    <property type="entry name" value="WD40/YVTN_repeat-like_dom_sf"/>
</dbReference>
<feature type="compositionally biased region" description="Polar residues" evidence="2">
    <location>
        <begin position="626"/>
        <end position="647"/>
    </location>
</feature>
<feature type="region of interest" description="Disordered" evidence="2">
    <location>
        <begin position="208"/>
        <end position="322"/>
    </location>
</feature>
<feature type="region of interest" description="Disordered" evidence="2">
    <location>
        <begin position="677"/>
        <end position="712"/>
    </location>
</feature>
<dbReference type="SMART" id="SM00320">
    <property type="entry name" value="WD40"/>
    <property type="match status" value="6"/>
</dbReference>
<dbReference type="RefSeq" id="XP_022090569.1">
    <property type="nucleotide sequence ID" value="XM_022234877.1"/>
</dbReference>
<evidence type="ECO:0000313" key="5">
    <source>
        <dbReference type="RefSeq" id="XP_022090569.1"/>
    </source>
</evidence>
<feature type="region of interest" description="Disordered" evidence="2">
    <location>
        <begin position="1376"/>
        <end position="1404"/>
    </location>
</feature>